<gene>
    <name evidence="2" type="ORF">HDE68_005300</name>
</gene>
<reference evidence="2 3" key="1">
    <citation type="submission" date="2020-08" db="EMBL/GenBank/DDBJ databases">
        <title>Genomic Encyclopedia of Type Strains, Phase IV (KMG-V): Genome sequencing to study the core and pangenomes of soil and plant-associated prokaryotes.</title>
        <authorList>
            <person name="Whitman W."/>
        </authorList>
    </citation>
    <scope>NUCLEOTIDE SEQUENCE [LARGE SCALE GENOMIC DNA]</scope>
    <source>
        <strain evidence="2 3">S3M1</strain>
    </source>
</reference>
<feature type="domain" description="N-acetyltransferase" evidence="1">
    <location>
        <begin position="1"/>
        <end position="143"/>
    </location>
</feature>
<dbReference type="Pfam" id="PF13673">
    <property type="entry name" value="Acetyltransf_10"/>
    <property type="match status" value="1"/>
</dbReference>
<dbReference type="GO" id="GO:0016747">
    <property type="term" value="F:acyltransferase activity, transferring groups other than amino-acyl groups"/>
    <property type="evidence" value="ECO:0007669"/>
    <property type="project" value="InterPro"/>
</dbReference>
<proteinExistence type="predicted"/>
<dbReference type="RefSeq" id="WP_183885535.1">
    <property type="nucleotide sequence ID" value="NZ_JACHCE010000013.1"/>
</dbReference>
<comment type="caution">
    <text evidence="2">The sequence shown here is derived from an EMBL/GenBank/DDBJ whole genome shotgun (WGS) entry which is preliminary data.</text>
</comment>
<dbReference type="SUPFAM" id="SSF55729">
    <property type="entry name" value="Acyl-CoA N-acyltransferases (Nat)"/>
    <property type="match status" value="1"/>
</dbReference>
<dbReference type="InterPro" id="IPR016181">
    <property type="entry name" value="Acyl_CoA_acyltransferase"/>
</dbReference>
<dbReference type="AlphaFoldDB" id="A0A7W8ZSF7"/>
<dbReference type="Gene3D" id="3.40.630.30">
    <property type="match status" value="1"/>
</dbReference>
<evidence type="ECO:0000259" key="1">
    <source>
        <dbReference type="PROSITE" id="PS51186"/>
    </source>
</evidence>
<protein>
    <submittedName>
        <fullName evidence="2">Putative GNAT family N-acyltransferase</fullName>
    </submittedName>
</protein>
<dbReference type="PROSITE" id="PS51186">
    <property type="entry name" value="GNAT"/>
    <property type="match status" value="1"/>
</dbReference>
<keyword evidence="2" id="KW-0012">Acyltransferase</keyword>
<dbReference type="Proteomes" id="UP000537204">
    <property type="component" value="Unassembled WGS sequence"/>
</dbReference>
<dbReference type="CDD" id="cd04301">
    <property type="entry name" value="NAT_SF"/>
    <property type="match status" value="1"/>
</dbReference>
<keyword evidence="2" id="KW-0808">Transferase</keyword>
<organism evidence="2 3">
    <name type="scientific">Pedobacter cryoconitis</name>
    <dbReference type="NCBI Taxonomy" id="188932"/>
    <lineage>
        <taxon>Bacteria</taxon>
        <taxon>Pseudomonadati</taxon>
        <taxon>Bacteroidota</taxon>
        <taxon>Sphingobacteriia</taxon>
        <taxon>Sphingobacteriales</taxon>
        <taxon>Sphingobacteriaceae</taxon>
        <taxon>Pedobacter</taxon>
    </lineage>
</organism>
<dbReference type="EMBL" id="JACHCE010000013">
    <property type="protein sequence ID" value="MBB5639357.1"/>
    <property type="molecule type" value="Genomic_DNA"/>
</dbReference>
<evidence type="ECO:0000313" key="3">
    <source>
        <dbReference type="Proteomes" id="UP000537204"/>
    </source>
</evidence>
<accession>A0A7W8ZSF7</accession>
<name>A0A7W8ZSF7_9SPHI</name>
<evidence type="ECO:0000313" key="2">
    <source>
        <dbReference type="EMBL" id="MBB5639357.1"/>
    </source>
</evidence>
<dbReference type="InterPro" id="IPR000182">
    <property type="entry name" value="GNAT_dom"/>
</dbReference>
<sequence>MIRRISKEDTLPLRSQVLRANRPLEDCVFATDDIEGGFHLGCFENGELISICTFIPENYKEKGEGGYRLRAMATNPAFAGQGFGAKLINFALNELRLVHASYIWCNARTVAVGFYNRLGFEVISEEFEVPGIGPHYDMFSQIADK</sequence>